<dbReference type="Pfam" id="PF06580">
    <property type="entry name" value="His_kinase"/>
    <property type="match status" value="1"/>
</dbReference>
<name>A0A328WXI0_9FLAO</name>
<dbReference type="PANTHER" id="PTHR34220:SF7">
    <property type="entry name" value="SENSOR HISTIDINE KINASE YPDA"/>
    <property type="match status" value="1"/>
</dbReference>
<dbReference type="Gene3D" id="2.60.40.10">
    <property type="entry name" value="Immunoglobulins"/>
    <property type="match status" value="1"/>
</dbReference>
<dbReference type="InterPro" id="IPR036890">
    <property type="entry name" value="HATPase_C_sf"/>
</dbReference>
<keyword evidence="1" id="KW-0472">Membrane</keyword>
<keyword evidence="1" id="KW-0812">Transmembrane</keyword>
<dbReference type="InterPro" id="IPR010559">
    <property type="entry name" value="Sig_transdc_His_kin_internal"/>
</dbReference>
<dbReference type="InterPro" id="IPR050640">
    <property type="entry name" value="Bact_2-comp_sensor_kinase"/>
</dbReference>
<evidence type="ECO:0000259" key="2">
    <source>
        <dbReference type="Pfam" id="PF06580"/>
    </source>
</evidence>
<dbReference type="SUPFAM" id="SSF55874">
    <property type="entry name" value="ATPase domain of HSP90 chaperone/DNA topoisomerase II/histidine kinase"/>
    <property type="match status" value="1"/>
</dbReference>
<reference evidence="3 4" key="1">
    <citation type="submission" date="2018-06" db="EMBL/GenBank/DDBJ databases">
        <title>Genomic Encyclopedia of Type Strains, Phase III (KMG-III): the genomes of soil and plant-associated and newly described type strains.</title>
        <authorList>
            <person name="Whitman W."/>
        </authorList>
    </citation>
    <scope>NUCLEOTIDE SEQUENCE [LARGE SCALE GENOMIC DNA]</scope>
    <source>
        <strain evidence="3 4">CGMCC 1.12504</strain>
    </source>
</reference>
<feature type="domain" description="Signal transduction histidine kinase internal region" evidence="2">
    <location>
        <begin position="783"/>
        <end position="858"/>
    </location>
</feature>
<dbReference type="GO" id="GO:0000155">
    <property type="term" value="F:phosphorelay sensor kinase activity"/>
    <property type="evidence" value="ECO:0007669"/>
    <property type="project" value="InterPro"/>
</dbReference>
<evidence type="ECO:0000313" key="4">
    <source>
        <dbReference type="Proteomes" id="UP000249518"/>
    </source>
</evidence>
<keyword evidence="1" id="KW-1133">Transmembrane helix</keyword>
<dbReference type="InterPro" id="IPR015943">
    <property type="entry name" value="WD40/YVTN_repeat-like_dom_sf"/>
</dbReference>
<evidence type="ECO:0000313" key="3">
    <source>
        <dbReference type="EMBL" id="RAR51060.1"/>
    </source>
</evidence>
<evidence type="ECO:0000256" key="1">
    <source>
        <dbReference type="SAM" id="Phobius"/>
    </source>
</evidence>
<comment type="caution">
    <text evidence="3">The sequence shown here is derived from an EMBL/GenBank/DDBJ whole genome shotgun (WGS) entry which is preliminary data.</text>
</comment>
<gene>
    <name evidence="3" type="ORF">B0I10_101234</name>
</gene>
<dbReference type="AlphaFoldDB" id="A0A328WXI0"/>
<dbReference type="EMBL" id="QLSV01000001">
    <property type="protein sequence ID" value="RAR51060.1"/>
    <property type="molecule type" value="Genomic_DNA"/>
</dbReference>
<dbReference type="GO" id="GO:0016020">
    <property type="term" value="C:membrane"/>
    <property type="evidence" value="ECO:0007669"/>
    <property type="project" value="InterPro"/>
</dbReference>
<dbReference type="InterPro" id="IPR013783">
    <property type="entry name" value="Ig-like_fold"/>
</dbReference>
<dbReference type="Gene3D" id="2.130.10.10">
    <property type="entry name" value="YVTN repeat-like/Quinoprotein amine dehydrogenase"/>
    <property type="match status" value="1"/>
</dbReference>
<keyword evidence="3" id="KW-0808">Transferase</keyword>
<proteinExistence type="predicted"/>
<feature type="transmembrane region" description="Helical" evidence="1">
    <location>
        <begin position="748"/>
        <end position="766"/>
    </location>
</feature>
<protein>
    <submittedName>
        <fullName evidence="3">Histidine kinase</fullName>
    </submittedName>
</protein>
<dbReference type="PANTHER" id="PTHR34220">
    <property type="entry name" value="SENSOR HISTIDINE KINASE YPDA"/>
    <property type="match status" value="1"/>
</dbReference>
<keyword evidence="3" id="KW-0418">Kinase</keyword>
<dbReference type="OrthoDB" id="9809670at2"/>
<dbReference type="SUPFAM" id="SSF63829">
    <property type="entry name" value="Calcium-dependent phosphotriesterase"/>
    <property type="match status" value="1"/>
</dbReference>
<sequence>MKKSILALFFTIKLFTQEIPISESNYFVYDKYNYGVTLNNINGYLFPQNNGELVVSEYSGHIYKISNTAITKALPGIEEKNLILIGYFKLKNGSEYYCGSHEIILVKNNKIIKKVKLNSQNDFSLSYGVLNDELFFLTNYNKGDLILRKFDGNKVYDLLKIKKDHHRYSRQLFINKQVYIVEYVENTAIISCYSNSKLKVIKKHIFKKSAKLHEITNLTNYDNFTGIFESNSFFYCQDGNIFYLNSNYKLPFISSFEENIFINKKSTFTNFDVFSNNKLSPLITTSFNSSNFWSSYNKETNSFYSTTNTSFLRFFPHIKKYPRLFNNSNSTAVFSLLQDNKGKIWAGSYQGYLSTIDDNKVTQSDINEFMFMNGGLAHEDKMLLFAESEKGALLFTNENNYRKIADSSTFFYAYKTSNNKLYLGSTGKGLWFTNISNLEKNERINWKIVNHKNGLSLYNILTICEDKFGNIWTGHIVNGISVYNPEKQKAKTWLVENKEIDFGSMSIIKDTNNTMWFGLSKGGLAFYDGKSKTDLDAKNFKTINHPLLENSNEVTFLHQWKSYLIIGGQDRILLFDLKKWYHTKKVFVRYLNPLEINLSGFTEQNTIFTDKRNGDIWFASTEMVYQWDIKKWLTFPTFKIKPDVLIKKDSLEKKYVSNKSIEFKPTENSFDIEIVYQTTDNLPRYINATLVKKGENPIFENPNLQTKFHFANLNPGDYDFLIRVCQQDGSYGVFKYPIVINKFLWQKWWFWILISLIPIGFIVFYFKKKNEIEQTKKKLSQLNLASLSNQFRPHFMLNALNSIGSQMENMPHAEKVISRLGESINILYGFTQSNDFVHSFKNEWKLVENIIEIQKLLFIPNLKVIIEGIEKINDKIKVPVGLIQIPIENALLHGLRNKEAGSYVLKFNLDENNNYYLITIVDNGVGRKIASEINSYKKNGNGLKTIFEMIDIINQYDSKAIQFHIEDNTTEMGTIVKIKLKKEIDYAKIKF</sequence>
<dbReference type="Proteomes" id="UP000249518">
    <property type="component" value="Unassembled WGS sequence"/>
</dbReference>
<accession>A0A328WXI0</accession>
<organism evidence="3 4">
    <name type="scientific">Flavobacterium lacus</name>
    <dbReference type="NCBI Taxonomy" id="1353778"/>
    <lineage>
        <taxon>Bacteria</taxon>
        <taxon>Pseudomonadati</taxon>
        <taxon>Bacteroidota</taxon>
        <taxon>Flavobacteriia</taxon>
        <taxon>Flavobacteriales</taxon>
        <taxon>Flavobacteriaceae</taxon>
        <taxon>Flavobacterium</taxon>
    </lineage>
</organism>
<dbReference type="Gene3D" id="3.30.565.10">
    <property type="entry name" value="Histidine kinase-like ATPase, C-terminal domain"/>
    <property type="match status" value="1"/>
</dbReference>
<keyword evidence="4" id="KW-1185">Reference proteome</keyword>
<dbReference type="RefSeq" id="WP_112084642.1">
    <property type="nucleotide sequence ID" value="NZ_QLSV01000001.1"/>
</dbReference>